<comment type="caution">
    <text evidence="2">The sequence shown here is derived from an EMBL/GenBank/DDBJ whole genome shotgun (WGS) entry which is preliminary data.</text>
</comment>
<dbReference type="EMBL" id="LNQE01000209">
    <property type="protein sequence ID" value="KUG28536.1"/>
    <property type="molecule type" value="Genomic_DNA"/>
</dbReference>
<proteinExistence type="predicted"/>
<accession>A0A0W8G5T9</accession>
<dbReference type="SUPFAM" id="SSF53756">
    <property type="entry name" value="UDP-Glycosyltransferase/glycogen phosphorylase"/>
    <property type="match status" value="1"/>
</dbReference>
<reference evidence="2" key="1">
    <citation type="journal article" date="2015" name="Proc. Natl. Acad. Sci. U.S.A.">
        <title>Networks of energetic and metabolic interactions define dynamics in microbial communities.</title>
        <authorList>
            <person name="Embree M."/>
            <person name="Liu J.K."/>
            <person name="Al-Bassam M.M."/>
            <person name="Zengler K."/>
        </authorList>
    </citation>
    <scope>NUCLEOTIDE SEQUENCE</scope>
</reference>
<dbReference type="CDD" id="cd03785">
    <property type="entry name" value="GT28_MurG"/>
    <property type="match status" value="1"/>
</dbReference>
<dbReference type="Pfam" id="PF04101">
    <property type="entry name" value="Glyco_tran_28_C"/>
    <property type="match status" value="1"/>
</dbReference>
<protein>
    <submittedName>
        <fullName evidence="2">Udp-n-acetylglucosamine--n-acetylmuramyl-(Pentapeptide) pyrophosphoryl-undecaprenol n-acetylglucosamine transferase</fullName>
        <ecNumber evidence="2">2.4.1.227</ecNumber>
    </submittedName>
</protein>
<dbReference type="PANTHER" id="PTHR21015:SF22">
    <property type="entry name" value="GLYCOSYLTRANSFERASE"/>
    <property type="match status" value="1"/>
</dbReference>
<sequence>MTGNPVRHDIAAMWRAPAKNDPPSRNILVLGGSQGAQAVNTAVLAALPALLDAGMKVTIQTGRTDFERVAEAAGETAEARRAAGRAVPGELVIENFIEDMAAAYAWADLIIARSGASTLAEITSARKPAVLVPFPHATHDHQTVNASFMARAGAAVVIDQNRLDPASLASLAMDLFAHPGRLSAMAEASGKLAAPTAAETIARELSALAASRTRVGGRT</sequence>
<name>A0A0W8G5T9_9ZZZZ</name>
<evidence type="ECO:0000259" key="1">
    <source>
        <dbReference type="Pfam" id="PF04101"/>
    </source>
</evidence>
<dbReference type="AlphaFoldDB" id="A0A0W8G5T9"/>
<dbReference type="Gene3D" id="3.40.50.2000">
    <property type="entry name" value="Glycogen Phosphorylase B"/>
    <property type="match status" value="2"/>
</dbReference>
<dbReference type="EC" id="2.4.1.227" evidence="2"/>
<keyword evidence="2" id="KW-0808">Transferase</keyword>
<dbReference type="GO" id="GO:0050511">
    <property type="term" value="F:undecaprenyldiphospho-muramoylpentapeptide beta-N-acetylglucosaminyltransferase activity"/>
    <property type="evidence" value="ECO:0007669"/>
    <property type="project" value="TreeGrafter"/>
</dbReference>
<keyword evidence="2" id="KW-0328">Glycosyltransferase</keyword>
<gene>
    <name evidence="2" type="ORF">ASZ90_001599</name>
</gene>
<dbReference type="InterPro" id="IPR007235">
    <property type="entry name" value="Glyco_trans_28_C"/>
</dbReference>
<organism evidence="2">
    <name type="scientific">hydrocarbon metagenome</name>
    <dbReference type="NCBI Taxonomy" id="938273"/>
    <lineage>
        <taxon>unclassified sequences</taxon>
        <taxon>metagenomes</taxon>
        <taxon>ecological metagenomes</taxon>
    </lineage>
</organism>
<evidence type="ECO:0000313" key="2">
    <source>
        <dbReference type="EMBL" id="KUG28536.1"/>
    </source>
</evidence>
<dbReference type="PANTHER" id="PTHR21015">
    <property type="entry name" value="UDP-N-ACETYLGLUCOSAMINE--N-ACETYLMURAMYL-(PENTAPEPTIDE) PYROPHOSPHORYL-UNDECAPRENOL N-ACETYLGLUCOSAMINE TRANSFERASE 1"/>
    <property type="match status" value="1"/>
</dbReference>
<feature type="domain" description="Glycosyl transferase family 28 C-terminal" evidence="1">
    <location>
        <begin position="27"/>
        <end position="200"/>
    </location>
</feature>